<dbReference type="EMBL" id="CM000782">
    <property type="protein sequence ID" value="AQK78228.1"/>
    <property type="molecule type" value="Genomic_DNA"/>
</dbReference>
<gene>
    <name evidence="1" type="ORF">ZEAMMB73_Zm00001d035049</name>
</gene>
<evidence type="ECO:0008006" key="2">
    <source>
        <dbReference type="Google" id="ProtNLM"/>
    </source>
</evidence>
<proteinExistence type="predicted"/>
<name>A0A1D6LE27_MAIZE</name>
<accession>A0A1D6LE27</accession>
<reference evidence="1" key="1">
    <citation type="submission" date="2015-12" db="EMBL/GenBank/DDBJ databases">
        <title>Update maize B73 reference genome by single molecule sequencing technologies.</title>
        <authorList>
            <consortium name="Maize Genome Sequencing Project"/>
            <person name="Ware D."/>
        </authorList>
    </citation>
    <scope>NUCLEOTIDE SEQUENCE</scope>
    <source>
        <tissue evidence="1">Seedling</tissue>
    </source>
</reference>
<evidence type="ECO:0000313" key="1">
    <source>
        <dbReference type="EMBL" id="AQK78228.1"/>
    </source>
</evidence>
<protein>
    <recommendedName>
        <fullName evidence="2">Ubiquitin-like protease family profile domain-containing protein</fullName>
    </recommendedName>
</protein>
<sequence length="172" mass="20331">MNYIRSPTNPKKRKLLRAPDDSEVLMKDDDGPITQADLERWFVHDWDKGTPIKVSTDECTNDFLMSGLSTKDMLMTKANLIDVLCDYIMAIQDDMTLQFTMSKGEKIKDIKHYMDMRFWVLMPWKFNECYALFVIDHGKKHITFIDFTPTQDWCKHMPYKRFVEAIIMASKK</sequence>
<organism evidence="1">
    <name type="scientific">Zea mays</name>
    <name type="common">Maize</name>
    <dbReference type="NCBI Taxonomy" id="4577"/>
    <lineage>
        <taxon>Eukaryota</taxon>
        <taxon>Viridiplantae</taxon>
        <taxon>Streptophyta</taxon>
        <taxon>Embryophyta</taxon>
        <taxon>Tracheophyta</taxon>
        <taxon>Spermatophyta</taxon>
        <taxon>Magnoliopsida</taxon>
        <taxon>Liliopsida</taxon>
        <taxon>Poales</taxon>
        <taxon>Poaceae</taxon>
        <taxon>PACMAD clade</taxon>
        <taxon>Panicoideae</taxon>
        <taxon>Andropogonodae</taxon>
        <taxon>Andropogoneae</taxon>
        <taxon>Tripsacinae</taxon>
        <taxon>Zea</taxon>
    </lineage>
</organism>
<dbReference type="AlphaFoldDB" id="A0A1D6LE27"/>